<accession>S2CY13</accession>
<sequence length="47" mass="5266">MSGVKFIKAELIFNKQGDEEAKSNSYRKAEDIDKGINFLPFNVSDGN</sequence>
<proteinExistence type="predicted"/>
<dbReference type="Proteomes" id="UP000006073">
    <property type="component" value="Unassembled WGS sequence"/>
</dbReference>
<dbReference type="STRING" id="1189612.A33Q_4552"/>
<evidence type="ECO:0000313" key="1">
    <source>
        <dbReference type="EMBL" id="EOZ91484.1"/>
    </source>
</evidence>
<comment type="caution">
    <text evidence="1">The sequence shown here is derived from an EMBL/GenBank/DDBJ whole genome shotgun (WGS) entry which is preliminary data.</text>
</comment>
<dbReference type="EMBL" id="ALWO02000054">
    <property type="protein sequence ID" value="EOZ91484.1"/>
    <property type="molecule type" value="Genomic_DNA"/>
</dbReference>
<dbReference type="AlphaFoldDB" id="S2CY13"/>
<protein>
    <submittedName>
        <fullName evidence="1">Uncharacterized protein</fullName>
    </submittedName>
</protein>
<keyword evidence="2" id="KW-1185">Reference proteome</keyword>
<reference evidence="1 2" key="1">
    <citation type="journal article" date="2013" name="Genome Announc.">
        <title>Draft Genome Sequence of Indibacter alkaliphilus Strain LW1T, Isolated from Lonar Lake, a Haloalkaline Lake in the Buldana District of Maharashtra, India.</title>
        <authorList>
            <person name="Singh A."/>
            <person name="Kumar Jangir P."/>
            <person name="Sharma R."/>
            <person name="Singh A."/>
            <person name="Kumar Pinnaka A."/>
            <person name="Shivaji S."/>
        </authorList>
    </citation>
    <scope>NUCLEOTIDE SEQUENCE [LARGE SCALE GENOMIC DNA]</scope>
    <source>
        <strain evidence="2">CCUG 57479 / KCTC 22604 / LW1</strain>
    </source>
</reference>
<organism evidence="1 2">
    <name type="scientific">Indibacter alkaliphilus (strain CCUG 57479 / KCTC 22604 / LW1)</name>
    <dbReference type="NCBI Taxonomy" id="1189612"/>
    <lineage>
        <taxon>Bacteria</taxon>
        <taxon>Pseudomonadati</taxon>
        <taxon>Bacteroidota</taxon>
        <taxon>Cytophagia</taxon>
        <taxon>Cytophagales</taxon>
        <taxon>Cyclobacteriaceae</taxon>
    </lineage>
</organism>
<evidence type="ECO:0000313" key="2">
    <source>
        <dbReference type="Proteomes" id="UP000006073"/>
    </source>
</evidence>
<name>S2CY13_INDAL</name>
<gene>
    <name evidence="1" type="ORF">A33Q_4552</name>
</gene>